<name>A0A2Z5WAE0_9VIRU</name>
<dbReference type="EMBL" id="LC333738">
    <property type="protein sequence ID" value="BBB86782.1"/>
    <property type="molecule type" value="Genomic_RNA"/>
</dbReference>
<sequence length="1513" mass="168554">MTTRHPTRIAAAAKALKRQKIAESTRIRAAAKARRFQDFQNSVAQLRIARMKTGELRAAKPKQHRCRRVVKRLPPQQPTRVSDDPLPVKRARRDFLFSALLGVHLDITSRTLRPPPSARRFTLTKYQRRYWFRRVLVRGYYSDSTRSNVQLQLLRSRSQFQNLVKKREQLMDDFRHQRFLSDPRAVERFHSAVSVLQAEAEKHNQLMHSLNGNIAATPMAALERIESQRVAEKWQSTTLPDLAGASVVLSQALHGVILTDAREPLGPNHFPEATTWKEVILKGDGSTTSVNSYRVSYPSNAGRAINDVEEKDIATFRLLGSNTDLDSVRVGINRELPLPKPLDLINSPSVRKLFSDNVTPSDIEEATSAMSVHRFGGIKGKRQIVGWDSLLIQQGAAYTNLARIDARGFNYKRFGFWLLARLWESSIASTVIPASQNGTVPAMRPMPIDSDEWNTTTIDLAYMTPARRAHKTTPVHPMNTVRFYHMFSSRRPASELHPYGPEDVLLGWSTDANDRKHQLAKDIYRDSCNDPLEPHLLMQALDSGEAAFIDATNLTTTQVRIAVEAMAPQHHTGYYFSPTGATGAHEYRSPFGRFSEIDDTTGYTRNGAEHIIIYHSGPAFASPRERAIYEAETFGIQSSYYAEVTNPPAPEGDGETVNVTRFRRSRASNSSYGKIYTPSEYMDVIRHWMRHHHAGSSFWAAHDMLMYRTVLYKPSDSPAALENAPNSALDSFAQRGLHLPRDLSATAYFDVFRGMATLPGDAPELSGIMGLQRNKWIWHCIYACHANAVAINWASFAYSMCGFEWAPLTSNTPTPRRVLRNLMTTRLREYEITPWMTVSATATGYMYGFAPMNSTLRSTDQEAAPGVWQNNLPIYLANPYHEAWALETIPRHMVLPLKNGTPTWPTSSPLPMINGYERLAPKVRLGGDSAVDFGLPFLAEGGFTANAQYMVAVGTRDSLNGTPRWRTDGAYRDDLVLGSWDTPHQYEWPTNPSRHRPTWMAPSNSIFGNYIVPGSIRSYNSSTHSVKAVGITCVAADLNDIMGTHYVTANSFSRRTSIHPRGRSQRRSPHSGAPVLQDPVTGAWAGPPSVGSSDPSLSPPRSPSPSAPLVPPQCAIQDYRRSWANMIIDKSEAAVSIAYIAPSGYLAERIPEATPFSLLLWQDRSADFFTGITYAAANDTTVDLPPPPALGASHTANPFADMPAYLRNHNWIHAPEPRRTNYPPPRPIPSRAAHILTDPLAHRSQLERAQASRDAETRRPEHVRDNNDVGFKYTGANPNNVVGAKRRLQDSAMPKNQLKRVMNFINNADDEYRQEQRAARAAANSKAVQSDTEWLTYPGPVDVDPPPVEQQPNHQPYTIRNARQRYNQKRAETDPKRDTQSKVKFAPVPPKWLQEIDDEGLRQVPDLINPALPDAAPVVNLPKQPFRPANTNPALVSPIPAVGNDGRPLKGVSNILEPQLQDTNDAEAVQMQSKHLALPAMGGTSMTGPGGTINSGNLADVFEAQTPKKDSGV</sequence>
<evidence type="ECO:0000256" key="1">
    <source>
        <dbReference type="SAM" id="MobiDB-lite"/>
    </source>
</evidence>
<feature type="region of interest" description="Disordered" evidence="1">
    <location>
        <begin position="1245"/>
        <end position="1280"/>
    </location>
</feature>
<proteinExistence type="predicted"/>
<feature type="compositionally biased region" description="Basic residues" evidence="1">
    <location>
        <begin position="1056"/>
        <end position="1069"/>
    </location>
</feature>
<feature type="compositionally biased region" description="Basic and acidic residues" evidence="1">
    <location>
        <begin position="1245"/>
        <end position="1267"/>
    </location>
</feature>
<accession>A0A2Z5WAE0</accession>
<feature type="compositionally biased region" description="Basic and acidic residues" evidence="1">
    <location>
        <begin position="1369"/>
        <end position="1381"/>
    </location>
</feature>
<reference evidence="2" key="1">
    <citation type="journal article" date="2018" name="Environ. Microbiol.">
        <title>Novel, diverse RNA viruses from Mediterranean isolates of the phytopathogenic fungus, Rosellinia necatrix: insights into evolutionary biology of fungal viruses.</title>
        <authorList>
            <person name="Arjona-Lopez J.M."/>
            <person name="Telengech P."/>
            <person name="Jamal A."/>
            <person name="Hisano S."/>
            <person name="Kondo H."/>
            <person name="Yelin M.D."/>
            <person name="Arjona-Girona I."/>
            <person name="Kanematsu S."/>
            <person name="Lopez-Herrera C.J."/>
            <person name="Suzuki N."/>
        </authorList>
    </citation>
    <scope>NUCLEOTIDE SEQUENCE</scope>
</reference>
<feature type="region of interest" description="Disordered" evidence="1">
    <location>
        <begin position="1479"/>
        <end position="1513"/>
    </location>
</feature>
<organism evidence="2">
    <name type="scientific">Rosellinia necatrix fusagravirus 2</name>
    <dbReference type="NCBI Taxonomy" id="2056543"/>
    <lineage>
        <taxon>Viruses</taxon>
        <taxon>Riboviria</taxon>
        <taxon>dsRNA viruses</taxon>
    </lineage>
</organism>
<feature type="region of interest" description="Disordered" evidence="1">
    <location>
        <begin position="1315"/>
        <end position="1384"/>
    </location>
</feature>
<feature type="compositionally biased region" description="Pro residues" evidence="1">
    <location>
        <begin position="1097"/>
        <end position="1111"/>
    </location>
</feature>
<protein>
    <submittedName>
        <fullName evidence="2">Putative structural protein</fullName>
    </submittedName>
</protein>
<evidence type="ECO:0000313" key="2">
    <source>
        <dbReference type="EMBL" id="BBB86782.1"/>
    </source>
</evidence>
<feature type="region of interest" description="Disordered" evidence="1">
    <location>
        <begin position="1054"/>
        <end position="1111"/>
    </location>
</feature>